<dbReference type="STRING" id="270351.Maq22A_c15820"/>
<keyword evidence="6" id="KW-0413">Isomerase</keyword>
<evidence type="ECO:0000259" key="9">
    <source>
        <dbReference type="Pfam" id="PF02879"/>
    </source>
</evidence>
<dbReference type="InterPro" id="IPR050060">
    <property type="entry name" value="Phosphoglucosamine_mutase"/>
</dbReference>
<accession>A0A0C6FM97</accession>
<evidence type="ECO:0000256" key="5">
    <source>
        <dbReference type="ARBA" id="ARBA00022842"/>
    </source>
</evidence>
<dbReference type="Pfam" id="PF02879">
    <property type="entry name" value="PGM_PMM_II"/>
    <property type="match status" value="1"/>
</dbReference>
<feature type="domain" description="Alpha-D-phosphohexomutase alpha/beta/alpha" evidence="10">
    <location>
        <begin position="256"/>
        <end position="374"/>
    </location>
</feature>
<comment type="similarity">
    <text evidence="2 7">Belongs to the phosphohexose mutase family.</text>
</comment>
<dbReference type="AlphaFoldDB" id="A0A0C6FM97"/>
<dbReference type="RefSeq" id="WP_060847462.1">
    <property type="nucleotide sequence ID" value="NZ_AP014704.1"/>
</dbReference>
<evidence type="ECO:0000313" key="12">
    <source>
        <dbReference type="Proteomes" id="UP000061432"/>
    </source>
</evidence>
<dbReference type="SUPFAM" id="SSF55957">
    <property type="entry name" value="Phosphoglucomutase, C-terminal domain"/>
    <property type="match status" value="1"/>
</dbReference>
<keyword evidence="3" id="KW-0597">Phosphoprotein</keyword>
<gene>
    <name evidence="11" type="primary">manB</name>
    <name evidence="11" type="ORF">Maq22A_c15820</name>
</gene>
<feature type="domain" description="Alpha-D-phosphohexomutase alpha/beta/alpha" evidence="9">
    <location>
        <begin position="155"/>
        <end position="251"/>
    </location>
</feature>
<dbReference type="OrthoDB" id="9803322at2"/>
<feature type="domain" description="Alpha-D-phosphohexomutase alpha/beta/alpha" evidence="8">
    <location>
        <begin position="4"/>
        <end position="127"/>
    </location>
</feature>
<dbReference type="PROSITE" id="PS00710">
    <property type="entry name" value="PGM_PMM"/>
    <property type="match status" value="1"/>
</dbReference>
<dbReference type="SUPFAM" id="SSF53738">
    <property type="entry name" value="Phosphoglucomutase, first 3 domains"/>
    <property type="match status" value="3"/>
</dbReference>
<reference evidence="12" key="2">
    <citation type="submission" date="2015-01" db="EMBL/GenBank/DDBJ databases">
        <title>Complete genome sequence of Methylobacterium aquaticum strain 22A.</title>
        <authorList>
            <person name="Tani A."/>
            <person name="Ogura Y."/>
            <person name="Hayashi T."/>
        </authorList>
    </citation>
    <scope>NUCLEOTIDE SEQUENCE [LARGE SCALE GENOMIC DNA]</scope>
    <source>
        <strain evidence="12">MA-22A</strain>
    </source>
</reference>
<organism evidence="11 12">
    <name type="scientific">Methylobacterium aquaticum</name>
    <dbReference type="NCBI Taxonomy" id="270351"/>
    <lineage>
        <taxon>Bacteria</taxon>
        <taxon>Pseudomonadati</taxon>
        <taxon>Pseudomonadota</taxon>
        <taxon>Alphaproteobacteria</taxon>
        <taxon>Hyphomicrobiales</taxon>
        <taxon>Methylobacteriaceae</taxon>
        <taxon>Methylobacterium</taxon>
    </lineage>
</organism>
<dbReference type="PATRIC" id="fig|270351.10.peg.3048"/>
<dbReference type="Gene3D" id="3.30.310.50">
    <property type="entry name" value="Alpha-D-phosphohexomutase, C-terminal domain"/>
    <property type="match status" value="1"/>
</dbReference>
<dbReference type="GO" id="GO:0005975">
    <property type="term" value="P:carbohydrate metabolic process"/>
    <property type="evidence" value="ECO:0007669"/>
    <property type="project" value="InterPro"/>
</dbReference>
<dbReference type="PANTHER" id="PTHR42946:SF1">
    <property type="entry name" value="PHOSPHOGLUCOMUTASE (ALPHA-D-GLUCOSE-1,6-BISPHOSPHATE-DEPENDENT)"/>
    <property type="match status" value="1"/>
</dbReference>
<evidence type="ECO:0000256" key="6">
    <source>
        <dbReference type="ARBA" id="ARBA00023235"/>
    </source>
</evidence>
<evidence type="ECO:0000259" key="8">
    <source>
        <dbReference type="Pfam" id="PF02878"/>
    </source>
</evidence>
<dbReference type="InterPro" id="IPR016066">
    <property type="entry name" value="A-D-PHexomutase_CS"/>
</dbReference>
<sequence length="477" mass="49507">MNSLKFGTSGLRGLVTDLTGRPSFAYAAAFFASVGAEPGMRREVVIGRDLRASSAGIAATVATAAAAAGLTAIDCGPLPTPALALEAARRGSLAVMVTGSHIPDDRNGLKFYRPDGEITKADEAAILGALGDIADPAPLPAAVPAEPEPDAIARYRRRYLDVLAPDILAGLTIAVYQQSSVARDVLVDVLSALGADAVPIGRSETFVPIDTEAHRPQDVAFIREAMASGAFDALVTTDGDADRPLVADARGRILRGDVLGLITARYLGADAVVVPVTAGSAIERAGGFRRVLRTRVGSPFVIAGMERAARDGARIVCGFEANGGFLAGSDSPVGDGAGRKVLPALPTRDAVLPILATLAAARQAGLPLADLVAALDVGETASDRLPDTPSERSGAFLRRLAEEAFRRDFLRPVGQPHGVDEQDGVRIGLDGDRTIHFRASGNAPELRCYAEAKSARDAEELVRWGLAAAAAAMDRTA</sequence>
<dbReference type="KEGG" id="maqu:Maq22A_c15820"/>
<evidence type="ECO:0000256" key="1">
    <source>
        <dbReference type="ARBA" id="ARBA00001946"/>
    </source>
</evidence>
<name>A0A0C6FM97_9HYPH</name>
<evidence type="ECO:0000256" key="7">
    <source>
        <dbReference type="RuleBase" id="RU004326"/>
    </source>
</evidence>
<evidence type="ECO:0000259" key="10">
    <source>
        <dbReference type="Pfam" id="PF02880"/>
    </source>
</evidence>
<dbReference type="GO" id="GO:0000287">
    <property type="term" value="F:magnesium ion binding"/>
    <property type="evidence" value="ECO:0007669"/>
    <property type="project" value="InterPro"/>
</dbReference>
<comment type="cofactor">
    <cofactor evidence="1">
        <name>Mg(2+)</name>
        <dbReference type="ChEBI" id="CHEBI:18420"/>
    </cofactor>
</comment>
<dbReference type="EMBL" id="AP014704">
    <property type="protein sequence ID" value="BAQ46309.1"/>
    <property type="molecule type" value="Genomic_DNA"/>
</dbReference>
<dbReference type="InterPro" id="IPR005846">
    <property type="entry name" value="A-D-PHexomutase_a/b/a-III"/>
</dbReference>
<keyword evidence="4 7" id="KW-0479">Metal-binding</keyword>
<proteinExistence type="inferred from homology"/>
<evidence type="ECO:0000256" key="4">
    <source>
        <dbReference type="ARBA" id="ARBA00022723"/>
    </source>
</evidence>
<dbReference type="Gene3D" id="3.40.120.10">
    <property type="entry name" value="Alpha-D-Glucose-1,6-Bisphosphate, subunit A, domain 3"/>
    <property type="match status" value="3"/>
</dbReference>
<evidence type="ECO:0000313" key="11">
    <source>
        <dbReference type="EMBL" id="BAQ46309.1"/>
    </source>
</evidence>
<dbReference type="Pfam" id="PF02880">
    <property type="entry name" value="PGM_PMM_III"/>
    <property type="match status" value="1"/>
</dbReference>
<dbReference type="Proteomes" id="UP000061432">
    <property type="component" value="Chromosome"/>
</dbReference>
<dbReference type="PANTHER" id="PTHR42946">
    <property type="entry name" value="PHOSPHOHEXOSE MUTASE"/>
    <property type="match status" value="1"/>
</dbReference>
<dbReference type="Pfam" id="PF02878">
    <property type="entry name" value="PGM_PMM_I"/>
    <property type="match status" value="1"/>
</dbReference>
<dbReference type="InterPro" id="IPR016055">
    <property type="entry name" value="A-D-PHexomutase_a/b/a-I/II/III"/>
</dbReference>
<dbReference type="InterPro" id="IPR005844">
    <property type="entry name" value="A-D-PHexomutase_a/b/a-I"/>
</dbReference>
<evidence type="ECO:0000256" key="3">
    <source>
        <dbReference type="ARBA" id="ARBA00022553"/>
    </source>
</evidence>
<dbReference type="InterPro" id="IPR005845">
    <property type="entry name" value="A-D-PHexomutase_a/b/a-II"/>
</dbReference>
<evidence type="ECO:0000256" key="2">
    <source>
        <dbReference type="ARBA" id="ARBA00010231"/>
    </source>
</evidence>
<keyword evidence="5 7" id="KW-0460">Magnesium</keyword>
<reference evidence="11 12" key="1">
    <citation type="journal article" date="2015" name="Genome Announc.">
        <title>Complete Genome Sequence of Methylobacterium aquaticum Strain 22A, Isolated from Racomitrium japonicum Moss.</title>
        <authorList>
            <person name="Tani A."/>
            <person name="Ogura Y."/>
            <person name="Hayashi T."/>
            <person name="Kimbara K."/>
        </authorList>
    </citation>
    <scope>NUCLEOTIDE SEQUENCE [LARGE SCALE GENOMIC DNA]</scope>
    <source>
        <strain evidence="11 12">MA-22A</strain>
    </source>
</reference>
<protein>
    <submittedName>
        <fullName evidence="11">Phosphomannomutase</fullName>
    </submittedName>
</protein>
<dbReference type="InterPro" id="IPR036900">
    <property type="entry name" value="A-D-PHexomutase_C_sf"/>
</dbReference>
<dbReference type="GO" id="GO:0004615">
    <property type="term" value="F:phosphomannomutase activity"/>
    <property type="evidence" value="ECO:0007669"/>
    <property type="project" value="TreeGrafter"/>
</dbReference>